<organism evidence="3 4">
    <name type="scientific">Teratosphaeria nubilosa</name>
    <dbReference type="NCBI Taxonomy" id="161662"/>
    <lineage>
        <taxon>Eukaryota</taxon>
        <taxon>Fungi</taxon>
        <taxon>Dikarya</taxon>
        <taxon>Ascomycota</taxon>
        <taxon>Pezizomycotina</taxon>
        <taxon>Dothideomycetes</taxon>
        <taxon>Dothideomycetidae</taxon>
        <taxon>Mycosphaerellales</taxon>
        <taxon>Teratosphaeriaceae</taxon>
        <taxon>Teratosphaeria</taxon>
    </lineage>
</organism>
<protein>
    <submittedName>
        <fullName evidence="3">Calcium-dependent phosphotriesterase</fullName>
    </submittedName>
</protein>
<dbReference type="OrthoDB" id="423498at2759"/>
<evidence type="ECO:0000259" key="2">
    <source>
        <dbReference type="Pfam" id="PF08450"/>
    </source>
</evidence>
<proteinExistence type="predicted"/>
<name>A0A6G1KYH7_9PEZI</name>
<dbReference type="InterPro" id="IPR013658">
    <property type="entry name" value="SGL"/>
</dbReference>
<evidence type="ECO:0000256" key="1">
    <source>
        <dbReference type="SAM" id="SignalP"/>
    </source>
</evidence>
<sequence>MHLSLLAILFPSVLIPTHVTATQENPFLSPLPTGFENTTNTVLLKDNLAVIPAEWEHASLLSVFHDLRSDDSAVNSAFKAISRASFIAWDASFLSLTGPDAKVEALQSFEPPENTHTHEAPVYLPETNEVLYSDTSLVGTLFAIGVDGREIREIKTTPPLRNVNGGTYHDGAVYVVENGGSVRGLWKLNSSTGEAECLLNNYRGRHLNSPNDLIFNSKGDIYFTDPAYGWHQRWPGVQPPQLPNAIYHFNAQTKALTPLTNTLPTPNGLALSPDERTLYIANSNSSLGSPSSTRDVYAFDVSASGTQLTNQRLVYQAAEGFPDGIRVSKGGYLFVASAGGVNVVDPRTGVVMGRVNTPGDVVFNLEAVGMGGWVLTGNKHIYKVTMVESGKGQGGDGKAVVEGAEGLVGKVRGWLMGRLVEGVGERKEL</sequence>
<dbReference type="SUPFAM" id="SSF63829">
    <property type="entry name" value="Calcium-dependent phosphotriesterase"/>
    <property type="match status" value="1"/>
</dbReference>
<accession>A0A6G1KYH7</accession>
<dbReference type="InterPro" id="IPR052988">
    <property type="entry name" value="Oryzine_lactonohydrolase"/>
</dbReference>
<dbReference type="EMBL" id="ML995885">
    <property type="protein sequence ID" value="KAF2765723.1"/>
    <property type="molecule type" value="Genomic_DNA"/>
</dbReference>
<keyword evidence="4" id="KW-1185">Reference proteome</keyword>
<reference evidence="3" key="1">
    <citation type="journal article" date="2020" name="Stud. Mycol.">
        <title>101 Dothideomycetes genomes: a test case for predicting lifestyles and emergence of pathogens.</title>
        <authorList>
            <person name="Haridas S."/>
            <person name="Albert R."/>
            <person name="Binder M."/>
            <person name="Bloem J."/>
            <person name="Labutti K."/>
            <person name="Salamov A."/>
            <person name="Andreopoulos B."/>
            <person name="Baker S."/>
            <person name="Barry K."/>
            <person name="Bills G."/>
            <person name="Bluhm B."/>
            <person name="Cannon C."/>
            <person name="Castanera R."/>
            <person name="Culley D."/>
            <person name="Daum C."/>
            <person name="Ezra D."/>
            <person name="Gonzalez J."/>
            <person name="Henrissat B."/>
            <person name="Kuo A."/>
            <person name="Liang C."/>
            <person name="Lipzen A."/>
            <person name="Lutzoni F."/>
            <person name="Magnuson J."/>
            <person name="Mondo S."/>
            <person name="Nolan M."/>
            <person name="Ohm R."/>
            <person name="Pangilinan J."/>
            <person name="Park H.-J."/>
            <person name="Ramirez L."/>
            <person name="Alfaro M."/>
            <person name="Sun H."/>
            <person name="Tritt A."/>
            <person name="Yoshinaga Y."/>
            <person name="Zwiers L.-H."/>
            <person name="Turgeon B."/>
            <person name="Goodwin S."/>
            <person name="Spatafora J."/>
            <person name="Crous P."/>
            <person name="Grigoriev I."/>
        </authorList>
    </citation>
    <scope>NUCLEOTIDE SEQUENCE</scope>
    <source>
        <strain evidence="3">CBS 116005</strain>
    </source>
</reference>
<dbReference type="Pfam" id="PF08450">
    <property type="entry name" value="SGL"/>
    <property type="match status" value="1"/>
</dbReference>
<dbReference type="Proteomes" id="UP000799436">
    <property type="component" value="Unassembled WGS sequence"/>
</dbReference>
<evidence type="ECO:0000313" key="4">
    <source>
        <dbReference type="Proteomes" id="UP000799436"/>
    </source>
</evidence>
<feature type="chain" id="PRO_5026234069" evidence="1">
    <location>
        <begin position="22"/>
        <end position="429"/>
    </location>
</feature>
<gene>
    <name evidence="3" type="ORF">EJ03DRAFT_198600</name>
</gene>
<keyword evidence="1" id="KW-0732">Signal</keyword>
<dbReference type="InterPro" id="IPR011042">
    <property type="entry name" value="6-blade_b-propeller_TolB-like"/>
</dbReference>
<feature type="domain" description="SMP-30/Gluconolactonase/LRE-like region" evidence="2">
    <location>
        <begin position="119"/>
        <end position="362"/>
    </location>
</feature>
<dbReference type="Gene3D" id="2.120.10.30">
    <property type="entry name" value="TolB, C-terminal domain"/>
    <property type="match status" value="1"/>
</dbReference>
<dbReference type="PANTHER" id="PTHR47064">
    <property type="entry name" value="PUTATIVE (AFU_ORTHOLOGUE AFUA_1G08990)-RELATED"/>
    <property type="match status" value="1"/>
</dbReference>
<feature type="signal peptide" evidence="1">
    <location>
        <begin position="1"/>
        <end position="21"/>
    </location>
</feature>
<dbReference type="AlphaFoldDB" id="A0A6G1KYH7"/>
<dbReference type="PANTHER" id="PTHR47064:SF2">
    <property type="entry name" value="SMP-30_GLUCONOLACTONASE_LRE-LIKE REGION DOMAIN-CONTAINING PROTEIN-RELATED"/>
    <property type="match status" value="1"/>
</dbReference>
<evidence type="ECO:0000313" key="3">
    <source>
        <dbReference type="EMBL" id="KAF2765723.1"/>
    </source>
</evidence>